<dbReference type="EMBL" id="NRRL01000009">
    <property type="protein sequence ID" value="MBK1667622.1"/>
    <property type="molecule type" value="Genomic_DNA"/>
</dbReference>
<feature type="region of interest" description="Disordered" evidence="1">
    <location>
        <begin position="18"/>
        <end position="38"/>
    </location>
</feature>
<name>A0ABS1DBV9_9PROT</name>
<comment type="caution">
    <text evidence="2">The sequence shown here is derived from an EMBL/GenBank/DDBJ whole genome shotgun (WGS) entry which is preliminary data.</text>
</comment>
<evidence type="ECO:0000256" key="1">
    <source>
        <dbReference type="SAM" id="MobiDB-lite"/>
    </source>
</evidence>
<dbReference type="RefSeq" id="WP_200339782.1">
    <property type="nucleotide sequence ID" value="NZ_NRRL01000009.1"/>
</dbReference>
<proteinExistence type="predicted"/>
<evidence type="ECO:0000313" key="2">
    <source>
        <dbReference type="EMBL" id="MBK1667622.1"/>
    </source>
</evidence>
<gene>
    <name evidence="2" type="ORF">CKO28_06190</name>
</gene>
<organism evidence="2 3">
    <name type="scientific">Rhodovibrio sodomensis</name>
    <dbReference type="NCBI Taxonomy" id="1088"/>
    <lineage>
        <taxon>Bacteria</taxon>
        <taxon>Pseudomonadati</taxon>
        <taxon>Pseudomonadota</taxon>
        <taxon>Alphaproteobacteria</taxon>
        <taxon>Rhodospirillales</taxon>
        <taxon>Rhodovibrionaceae</taxon>
        <taxon>Rhodovibrio</taxon>
    </lineage>
</organism>
<accession>A0ABS1DBV9</accession>
<keyword evidence="3" id="KW-1185">Reference proteome</keyword>
<dbReference type="Proteomes" id="UP001296873">
    <property type="component" value="Unassembled WGS sequence"/>
</dbReference>
<evidence type="ECO:0000313" key="3">
    <source>
        <dbReference type="Proteomes" id="UP001296873"/>
    </source>
</evidence>
<sequence>MRHTASLGPIERVTHNLLARAPRLAPGKPSTTRADSADPVARVKAILRDGRVHTTREIIDPLPDSDARCRALAALKRMHRQGMIAKTGFGNWQASARVANAA</sequence>
<protein>
    <submittedName>
        <fullName evidence="2">Uncharacterized protein</fullName>
    </submittedName>
</protein>
<reference evidence="2 3" key="1">
    <citation type="journal article" date="2020" name="Microorganisms">
        <title>Osmotic Adaptation and Compatible Solute Biosynthesis of Phototrophic Bacteria as Revealed from Genome Analyses.</title>
        <authorList>
            <person name="Imhoff J.F."/>
            <person name="Rahn T."/>
            <person name="Kunzel S."/>
            <person name="Keller A."/>
            <person name="Neulinger S.C."/>
        </authorList>
    </citation>
    <scope>NUCLEOTIDE SEQUENCE [LARGE SCALE GENOMIC DNA]</scope>
    <source>
        <strain evidence="2 3">DSM 9895</strain>
    </source>
</reference>